<dbReference type="InterPro" id="IPR015856">
    <property type="entry name" value="ABC_transpr_CbiO/EcfA_su"/>
</dbReference>
<dbReference type="InterPro" id="IPR027417">
    <property type="entry name" value="P-loop_NTPase"/>
</dbReference>
<reference evidence="6 7" key="1">
    <citation type="submission" date="2018-09" db="EMBL/GenBank/DDBJ databases">
        <title>Glutamicibacter mishrai S5-52T (LMG 29155T = KCTC 39846T).</title>
        <authorList>
            <person name="Das S.K."/>
        </authorList>
    </citation>
    <scope>NUCLEOTIDE SEQUENCE [LARGE SCALE GENOMIC DNA]</scope>
    <source>
        <strain evidence="6 7">S5-52</strain>
    </source>
</reference>
<comment type="similarity">
    <text evidence="1">Belongs to the ABC transporter superfamily.</text>
</comment>
<name>A0A6H0SH64_9MICC</name>
<evidence type="ECO:0000313" key="7">
    <source>
        <dbReference type="Proteomes" id="UP000502331"/>
    </source>
</evidence>
<feature type="domain" description="ABC transporter" evidence="5">
    <location>
        <begin position="36"/>
        <end position="259"/>
    </location>
</feature>
<dbReference type="Pfam" id="PF00005">
    <property type="entry name" value="ABC_tran"/>
    <property type="match status" value="1"/>
</dbReference>
<keyword evidence="2" id="KW-0813">Transport</keyword>
<dbReference type="PANTHER" id="PTHR43553">
    <property type="entry name" value="HEAVY METAL TRANSPORTER"/>
    <property type="match status" value="1"/>
</dbReference>
<dbReference type="EMBL" id="CP032549">
    <property type="protein sequence ID" value="QIV85779.1"/>
    <property type="molecule type" value="Genomic_DNA"/>
</dbReference>
<dbReference type="GO" id="GO:0005524">
    <property type="term" value="F:ATP binding"/>
    <property type="evidence" value="ECO:0007669"/>
    <property type="project" value="UniProtKB-KW"/>
</dbReference>
<dbReference type="InterPro" id="IPR050095">
    <property type="entry name" value="ECF_ABC_transporter_ATP-bd"/>
</dbReference>
<accession>A0A6H0SH64</accession>
<dbReference type="InterPro" id="IPR003593">
    <property type="entry name" value="AAA+_ATPase"/>
</dbReference>
<keyword evidence="4 6" id="KW-0067">ATP-binding</keyword>
<evidence type="ECO:0000256" key="1">
    <source>
        <dbReference type="ARBA" id="ARBA00005417"/>
    </source>
</evidence>
<dbReference type="Proteomes" id="UP000502331">
    <property type="component" value="Chromosome"/>
</dbReference>
<dbReference type="AlphaFoldDB" id="A0A6H0SH64"/>
<dbReference type="Gene3D" id="3.40.50.300">
    <property type="entry name" value="P-loop containing nucleotide triphosphate hydrolases"/>
    <property type="match status" value="1"/>
</dbReference>
<dbReference type="InterPro" id="IPR003439">
    <property type="entry name" value="ABC_transporter-like_ATP-bd"/>
</dbReference>
<keyword evidence="7" id="KW-1185">Reference proteome</keyword>
<dbReference type="GO" id="GO:0016887">
    <property type="term" value="F:ATP hydrolysis activity"/>
    <property type="evidence" value="ECO:0007669"/>
    <property type="project" value="InterPro"/>
</dbReference>
<protein>
    <submittedName>
        <fullName evidence="6">ABC transporter ATP-binding protein</fullName>
    </submittedName>
</protein>
<organism evidence="6 7">
    <name type="scientific">Glutamicibacter mishrai</name>
    <dbReference type="NCBI Taxonomy" id="1775880"/>
    <lineage>
        <taxon>Bacteria</taxon>
        <taxon>Bacillati</taxon>
        <taxon>Actinomycetota</taxon>
        <taxon>Actinomycetes</taxon>
        <taxon>Micrococcales</taxon>
        <taxon>Micrococcaceae</taxon>
        <taxon>Glutamicibacter</taxon>
    </lineage>
</organism>
<dbReference type="InterPro" id="IPR017871">
    <property type="entry name" value="ABC_transporter-like_CS"/>
</dbReference>
<gene>
    <name evidence="6" type="ORF">D3791_00775</name>
</gene>
<sequence>MVNQPWIKRPRSASKRCCAAKRLEYRAGAFVELPSIRLENVFVRYDNRDVLQQISIDLDEKRIGIIGANGAGKSTLSRLLNGLVLPTEGTVHIGELNTREHAKQIRRQVGFVFQNPANQIIMPIVSDDIAFGLKNLSLPKNERQVRVAQTLGELNISHLADRETHTLSGGEQQMVALASVLAMRPQTVVFDEPTTMLDLRNRLAFQKEIAKLSQRAIVVTHDLEILEDFERVLVVTDGTIAFDGPPADAIAHYRQWSHA</sequence>
<dbReference type="PROSITE" id="PS00211">
    <property type="entry name" value="ABC_TRANSPORTER_1"/>
    <property type="match status" value="1"/>
</dbReference>
<dbReference type="SUPFAM" id="SSF52540">
    <property type="entry name" value="P-loop containing nucleoside triphosphate hydrolases"/>
    <property type="match status" value="1"/>
</dbReference>
<evidence type="ECO:0000313" key="6">
    <source>
        <dbReference type="EMBL" id="QIV85779.1"/>
    </source>
</evidence>
<evidence type="ECO:0000256" key="2">
    <source>
        <dbReference type="ARBA" id="ARBA00022448"/>
    </source>
</evidence>
<dbReference type="PANTHER" id="PTHR43553:SF24">
    <property type="entry name" value="ENERGY-COUPLING FACTOR TRANSPORTER ATP-BINDING PROTEIN ECFA1"/>
    <property type="match status" value="1"/>
</dbReference>
<dbReference type="PROSITE" id="PS50893">
    <property type="entry name" value="ABC_TRANSPORTER_2"/>
    <property type="match status" value="1"/>
</dbReference>
<keyword evidence="3" id="KW-0547">Nucleotide-binding</keyword>
<dbReference type="SMART" id="SM00382">
    <property type="entry name" value="AAA"/>
    <property type="match status" value="1"/>
</dbReference>
<dbReference type="GO" id="GO:0042626">
    <property type="term" value="F:ATPase-coupled transmembrane transporter activity"/>
    <property type="evidence" value="ECO:0007669"/>
    <property type="project" value="TreeGrafter"/>
</dbReference>
<dbReference type="GO" id="GO:0043190">
    <property type="term" value="C:ATP-binding cassette (ABC) transporter complex"/>
    <property type="evidence" value="ECO:0007669"/>
    <property type="project" value="TreeGrafter"/>
</dbReference>
<proteinExistence type="inferred from homology"/>
<evidence type="ECO:0000256" key="3">
    <source>
        <dbReference type="ARBA" id="ARBA00022741"/>
    </source>
</evidence>
<evidence type="ECO:0000256" key="4">
    <source>
        <dbReference type="ARBA" id="ARBA00022840"/>
    </source>
</evidence>
<evidence type="ECO:0000259" key="5">
    <source>
        <dbReference type="PROSITE" id="PS50893"/>
    </source>
</evidence>
<dbReference type="CDD" id="cd03225">
    <property type="entry name" value="ABC_cobalt_CbiO_domain1"/>
    <property type="match status" value="1"/>
</dbReference>